<proteinExistence type="predicted"/>
<accession>A0A514D753</accession>
<name>A0A514D753_9VIRU</name>
<gene>
    <name evidence="1" type="ORF">H4Rhizo432507_000001</name>
</gene>
<evidence type="ECO:0000313" key="1">
    <source>
        <dbReference type="EMBL" id="QDH89454.1"/>
    </source>
</evidence>
<protein>
    <submittedName>
        <fullName evidence="1">Uncharacterized protein</fullName>
    </submittedName>
</protein>
<reference evidence="1" key="1">
    <citation type="submission" date="2019-05" db="EMBL/GenBank/DDBJ databases">
        <title>Metatranscriptomic reconstruction reveals RNA viruses with the potential to shape carbon cycling in soil.</title>
        <authorList>
            <person name="Starr E.P."/>
            <person name="Nuccio E."/>
            <person name="Pett-Ridge J."/>
            <person name="Banfield J.F."/>
            <person name="Firestone M.K."/>
        </authorList>
    </citation>
    <scope>NUCLEOTIDE SEQUENCE</scope>
    <source>
        <strain evidence="1">H4_Rhizo_43_scaffold_2507</strain>
    </source>
</reference>
<sequence length="382" mass="41199">MGLVFPKRVRFVTDTGDCLVPSGGDVATEALAFWCATLPGGQKATVTVPGETPAWVMESVVGGNPYVRDYVVPDVEYRLPPPRPIVKIPTSTLAGGSLVLGRKIMRNYVVRKCLGVLPGEQSPGGASTNGPLTFVESIWKPVHMRVGFFPRRDQPTTVATSVDPPTQKVHWAPPSQGPAIDMLRAQHDGSKGHGIRKVSELPAGSRLRQRARWVLALNPDKQLKWVGSLLQGRWTPDLSKEFALPAASMFVAAREGSVKFLGGGTLEKSAGKDGEEKKVYGYVNAVHEGTSFRLVPELLAKLTAYATFRKRDATLVSGLRMRCVEWCKTHGFTAEETAEMLAPTVALAYLPSAQEVCGQKLLEAVAPGGTSPVAEGWWSATV</sequence>
<organism evidence="1">
    <name type="scientific">Riboviria sp</name>
    <dbReference type="NCBI Taxonomy" id="2585031"/>
    <lineage>
        <taxon>Viruses</taxon>
        <taxon>Riboviria</taxon>
    </lineage>
</organism>
<dbReference type="EMBL" id="MN034825">
    <property type="protein sequence ID" value="QDH89454.1"/>
    <property type="molecule type" value="Genomic_DNA"/>
</dbReference>